<gene>
    <name evidence="3" type="ORF">AAG570_010467</name>
</gene>
<proteinExistence type="predicted"/>
<feature type="region of interest" description="Disordered" evidence="1">
    <location>
        <begin position="124"/>
        <end position="168"/>
    </location>
</feature>
<feature type="region of interest" description="Disordered" evidence="1">
    <location>
        <begin position="182"/>
        <end position="211"/>
    </location>
</feature>
<reference evidence="3 4" key="1">
    <citation type="submission" date="2024-07" db="EMBL/GenBank/DDBJ databases">
        <title>Chromosome-level genome assembly of the water stick insect Ranatra chinensis (Heteroptera: Nepidae).</title>
        <authorList>
            <person name="Liu X."/>
        </authorList>
    </citation>
    <scope>NUCLEOTIDE SEQUENCE [LARGE SCALE GENOMIC DNA]</scope>
    <source>
        <strain evidence="3">Cailab_2021Rc</strain>
        <tissue evidence="3">Muscle</tissue>
    </source>
</reference>
<organism evidence="3 4">
    <name type="scientific">Ranatra chinensis</name>
    <dbReference type="NCBI Taxonomy" id="642074"/>
    <lineage>
        <taxon>Eukaryota</taxon>
        <taxon>Metazoa</taxon>
        <taxon>Ecdysozoa</taxon>
        <taxon>Arthropoda</taxon>
        <taxon>Hexapoda</taxon>
        <taxon>Insecta</taxon>
        <taxon>Pterygota</taxon>
        <taxon>Neoptera</taxon>
        <taxon>Paraneoptera</taxon>
        <taxon>Hemiptera</taxon>
        <taxon>Heteroptera</taxon>
        <taxon>Panheteroptera</taxon>
        <taxon>Nepomorpha</taxon>
        <taxon>Nepidae</taxon>
        <taxon>Ranatrinae</taxon>
        <taxon>Ranatra</taxon>
    </lineage>
</organism>
<dbReference type="EMBL" id="JBFDAA010000005">
    <property type="protein sequence ID" value="KAL1132512.1"/>
    <property type="molecule type" value="Genomic_DNA"/>
</dbReference>
<evidence type="ECO:0000256" key="2">
    <source>
        <dbReference type="SAM" id="Phobius"/>
    </source>
</evidence>
<comment type="caution">
    <text evidence="3">The sequence shown here is derived from an EMBL/GenBank/DDBJ whole genome shotgun (WGS) entry which is preliminary data.</text>
</comment>
<sequence length="211" mass="23238">MLGNERQRAYRYGMTLLCVGVFFNWLSITENNSEPVRFVGFTCLASGALLVCMAICLWANSTRHANAQIRPERSDSTENDTDSIREPSHATEKPPDYDSVADTSPPPSYADAILLNPSILVDRQEGEASSNATASGVTENSTSITIEPAPEPDKLSISTQPEPEPSRLSRVLRLSRRFIRRTVSNIDRSHPSSPSMPHLSRSISTQDHKPA</sequence>
<feature type="region of interest" description="Disordered" evidence="1">
    <location>
        <begin position="67"/>
        <end position="108"/>
    </location>
</feature>
<feature type="compositionally biased region" description="Basic and acidic residues" evidence="1">
    <location>
        <begin position="70"/>
        <end position="96"/>
    </location>
</feature>
<evidence type="ECO:0008006" key="5">
    <source>
        <dbReference type="Google" id="ProtNLM"/>
    </source>
</evidence>
<feature type="compositionally biased region" description="Low complexity" evidence="1">
    <location>
        <begin position="191"/>
        <end position="204"/>
    </location>
</feature>
<dbReference type="AlphaFoldDB" id="A0ABD0YMR2"/>
<evidence type="ECO:0000256" key="1">
    <source>
        <dbReference type="SAM" id="MobiDB-lite"/>
    </source>
</evidence>
<keyword evidence="4" id="KW-1185">Reference proteome</keyword>
<name>A0ABD0YMR2_9HEMI</name>
<dbReference type="Proteomes" id="UP001558652">
    <property type="component" value="Unassembled WGS sequence"/>
</dbReference>
<feature type="transmembrane region" description="Helical" evidence="2">
    <location>
        <begin position="38"/>
        <end position="60"/>
    </location>
</feature>
<feature type="compositionally biased region" description="Polar residues" evidence="1">
    <location>
        <begin position="127"/>
        <end position="145"/>
    </location>
</feature>
<keyword evidence="2" id="KW-0812">Transmembrane</keyword>
<evidence type="ECO:0000313" key="4">
    <source>
        <dbReference type="Proteomes" id="UP001558652"/>
    </source>
</evidence>
<evidence type="ECO:0000313" key="3">
    <source>
        <dbReference type="EMBL" id="KAL1132512.1"/>
    </source>
</evidence>
<keyword evidence="2" id="KW-0472">Membrane</keyword>
<feature type="transmembrane region" description="Helical" evidence="2">
    <location>
        <begin position="9"/>
        <end position="26"/>
    </location>
</feature>
<protein>
    <recommendedName>
        <fullName evidence="5">Transmembrane protein</fullName>
    </recommendedName>
</protein>
<accession>A0ABD0YMR2</accession>
<keyword evidence="2" id="KW-1133">Transmembrane helix</keyword>